<dbReference type="PANTHER" id="PTHR30183:SF3">
    <property type="entry name" value="MOLYBDENUM TRANSPORT SYSTEM PERMEASE PROTEIN MODB"/>
    <property type="match status" value="1"/>
</dbReference>
<dbReference type="Pfam" id="PF00528">
    <property type="entry name" value="BPD_transp_1"/>
    <property type="match status" value="1"/>
</dbReference>
<evidence type="ECO:0000256" key="4">
    <source>
        <dbReference type="ARBA" id="ARBA00022692"/>
    </source>
</evidence>
<feature type="transmembrane region" description="Helical" evidence="7">
    <location>
        <begin position="239"/>
        <end position="262"/>
    </location>
</feature>
<keyword evidence="5 7" id="KW-1133">Transmembrane helix</keyword>
<dbReference type="GO" id="GO:0005886">
    <property type="term" value="C:plasma membrane"/>
    <property type="evidence" value="ECO:0007669"/>
    <property type="project" value="UniProtKB-SubCell"/>
</dbReference>
<dbReference type="InterPro" id="IPR035906">
    <property type="entry name" value="MetI-like_sf"/>
</dbReference>
<feature type="transmembrane region" description="Helical" evidence="7">
    <location>
        <begin position="58"/>
        <end position="84"/>
    </location>
</feature>
<comment type="subcellular location">
    <subcellularLocation>
        <location evidence="1 7">Cell membrane</location>
        <topology evidence="1 7">Multi-pass membrane protein</topology>
    </subcellularLocation>
</comment>
<evidence type="ECO:0000256" key="2">
    <source>
        <dbReference type="ARBA" id="ARBA00022448"/>
    </source>
</evidence>
<feature type="transmembrane region" description="Helical" evidence="7">
    <location>
        <begin position="186"/>
        <end position="219"/>
    </location>
</feature>
<dbReference type="GeneID" id="93059794"/>
<dbReference type="Proteomes" id="UP000001812">
    <property type="component" value="Chromosome I"/>
</dbReference>
<feature type="domain" description="ABC transmembrane type-1" evidence="8">
    <location>
        <begin position="59"/>
        <end position="262"/>
    </location>
</feature>
<sequence length="274" mass="28506">MSDLTLPSRWRIALLAPALAVFVAFWLLPMVSLVRVSAGGGFVDAYLALLSNARYMKSLASTVALSAAVTLATLALSTIAGLLLARRAFAGKRALIALLTFPLAFPGVVVGFMVIMLAGRQGLIGMLSQKLAGDRWVFAYSVSGLFVGYLYFSIPRVIVTVIAAASKLDPSLEEAARSLGASRWHVLRDIVLPALAPGLVAAGAICFATAMGAFGTAFTLATDLDVLPMTIYTEFTLNANIATAAGLSIVLGIVTWAVLALARNLTGQATAASA</sequence>
<dbReference type="GO" id="GO:0055085">
    <property type="term" value="P:transmembrane transport"/>
    <property type="evidence" value="ECO:0007669"/>
    <property type="project" value="InterPro"/>
</dbReference>
<keyword evidence="6 7" id="KW-0472">Membrane</keyword>
<evidence type="ECO:0000256" key="3">
    <source>
        <dbReference type="ARBA" id="ARBA00022475"/>
    </source>
</evidence>
<gene>
    <name evidence="9" type="ORF">BURPS1710A_1743</name>
</gene>
<evidence type="ECO:0000259" key="8">
    <source>
        <dbReference type="PROSITE" id="PS50928"/>
    </source>
</evidence>
<organism evidence="9">
    <name type="scientific">Burkholderia pseudomallei 1710a</name>
    <dbReference type="NCBI Taxonomy" id="320371"/>
    <lineage>
        <taxon>Bacteria</taxon>
        <taxon>Pseudomonadati</taxon>
        <taxon>Pseudomonadota</taxon>
        <taxon>Betaproteobacteria</taxon>
        <taxon>Burkholderiales</taxon>
        <taxon>Burkholderiaceae</taxon>
        <taxon>Burkholderia</taxon>
        <taxon>pseudomallei group</taxon>
    </lineage>
</organism>
<evidence type="ECO:0000256" key="7">
    <source>
        <dbReference type="RuleBase" id="RU363032"/>
    </source>
</evidence>
<comment type="similarity">
    <text evidence="7">Belongs to the binding-protein-dependent transport system permease family.</text>
</comment>
<proteinExistence type="inferred from homology"/>
<keyword evidence="4 7" id="KW-0812">Transmembrane</keyword>
<reference evidence="9" key="1">
    <citation type="submission" date="2009-05" db="EMBL/GenBank/DDBJ databases">
        <authorList>
            <person name="Harkins D.M."/>
            <person name="DeShazer D."/>
            <person name="Woods D.E."/>
            <person name="Brinkac L.M."/>
            <person name="Brown K.A."/>
            <person name="Hung G.C."/>
            <person name="Tuanyok A."/>
            <person name="Zhang B."/>
            <person name="Nierman W.C."/>
        </authorList>
    </citation>
    <scope>NUCLEOTIDE SEQUENCE [LARGE SCALE GENOMIC DNA]</scope>
    <source>
        <strain evidence="9">1710a</strain>
    </source>
</reference>
<feature type="transmembrane region" description="Helical" evidence="7">
    <location>
        <begin position="12"/>
        <end position="38"/>
    </location>
</feature>
<accession>A0A0E1WIR1</accession>
<dbReference type="Gene3D" id="1.10.3720.10">
    <property type="entry name" value="MetI-like"/>
    <property type="match status" value="1"/>
</dbReference>
<evidence type="ECO:0000256" key="1">
    <source>
        <dbReference type="ARBA" id="ARBA00004651"/>
    </source>
</evidence>
<protein>
    <submittedName>
        <fullName evidence="9">ABC transporter, permease protein</fullName>
    </submittedName>
</protein>
<dbReference type="HOGENOM" id="CLU_016047_18_6_4"/>
<dbReference type="CDD" id="cd06261">
    <property type="entry name" value="TM_PBP2"/>
    <property type="match status" value="1"/>
</dbReference>
<dbReference type="InterPro" id="IPR000515">
    <property type="entry name" value="MetI-like"/>
</dbReference>
<dbReference type="RefSeq" id="WP_004191802.1">
    <property type="nucleotide sequence ID" value="NZ_CM000832.1"/>
</dbReference>
<dbReference type="AlphaFoldDB" id="A0A0E1WIR1"/>
<evidence type="ECO:0000256" key="5">
    <source>
        <dbReference type="ARBA" id="ARBA00022989"/>
    </source>
</evidence>
<dbReference type="EMBL" id="CM000832">
    <property type="protein sequence ID" value="EET09512.1"/>
    <property type="molecule type" value="Genomic_DNA"/>
</dbReference>
<evidence type="ECO:0000313" key="9">
    <source>
        <dbReference type="EMBL" id="EET09512.1"/>
    </source>
</evidence>
<feature type="transmembrane region" description="Helical" evidence="7">
    <location>
        <begin position="96"/>
        <end position="118"/>
    </location>
</feature>
<dbReference type="PANTHER" id="PTHR30183">
    <property type="entry name" value="MOLYBDENUM TRANSPORT SYSTEM PERMEASE PROTEIN MODB"/>
    <property type="match status" value="1"/>
</dbReference>
<keyword evidence="2 7" id="KW-0813">Transport</keyword>
<evidence type="ECO:0000256" key="6">
    <source>
        <dbReference type="ARBA" id="ARBA00023136"/>
    </source>
</evidence>
<dbReference type="PROSITE" id="PS50928">
    <property type="entry name" value="ABC_TM1"/>
    <property type="match status" value="1"/>
</dbReference>
<name>A0A0E1WIR1_BURPE</name>
<feature type="transmembrane region" description="Helical" evidence="7">
    <location>
        <begin position="138"/>
        <end position="165"/>
    </location>
</feature>
<dbReference type="SUPFAM" id="SSF161098">
    <property type="entry name" value="MetI-like"/>
    <property type="match status" value="1"/>
</dbReference>
<keyword evidence="3" id="KW-1003">Cell membrane</keyword>